<dbReference type="InterPro" id="IPR011044">
    <property type="entry name" value="Quino_amine_DH_bsu"/>
</dbReference>
<dbReference type="RefSeq" id="WP_198738941.1">
    <property type="nucleotide sequence ID" value="NZ_JAEIOS010000013.1"/>
</dbReference>
<sequence length="804" mass="84396">METPQLRVGRRALAGIVTVSLITAGIGVIGEATAMPAPTPQSTSTADTASIVVTDAFTWSSGGTVLRTEVTGFPAGAVLSAQVDDTAQKWDIGGGNLVDTVTAEDGSYKGTVYTLSTSRLTAGQEHTLRVSDGENSVTTVYRSHPRITVHDPDSGSETAPRPGTAVAVEVFNLPEGAVIDHVGIEGHSGNLLPAPVTVPENRRVRTTAVSIPADPTITGEPITVGYTVDGGAPLRTNGPVVAPLNDPYGGEGFDVTVGELPRGLYQSVYSARQGALFVTRTHFDRETRSPSAIMKVDPETLEVLGEVEPAEPAEGDYKAYKAFGIGIDDDNGLLWVTNTMGGTVAVYDADDLSLIHQFPVVDGGHPRSVVVDSATHRVYVTSPYSRDDSWITVYDGSDPTAPTKVGTIPLPEGFTRPMDAAYDQSTHTLYTVSLDKPAALRINVDDPSDAEVYQLDTRVMRRGSGAALDIGRGHLAVANQDTGNALIIDLESGDVLADVATGDKAVAAVYEPVTDLFYVSNRDGGTVTAIDADTLIPVANLDAGAKPNHISFNGDGTIYVTNKRSWGNGDIGTDQLHSYRANRLALVRLAGLRQAFHEIRKDRDAARDALAETHRELAEVREQLTAAENAAKAEKTRAEEAEEALAEAAAEHAADTAELEQRLAAAREALAAAEDKVAALTATLATTESGLATAEQAHAALETALSAAERARTEAEKTAADATTRAERAEAARIEAEAAAELAEQARIRAEDARDAAVADRDSARAAGSSTGAFAGILTVLAVLAALGGLLHQLFLGHIQFPGR</sequence>
<reference evidence="3" key="1">
    <citation type="submission" date="2020-12" db="EMBL/GenBank/DDBJ databases">
        <title>Genome public.</title>
        <authorList>
            <person name="Sun Q."/>
        </authorList>
    </citation>
    <scope>NUCLEOTIDE SEQUENCE</scope>
    <source>
        <strain evidence="3">CCM 8863</strain>
    </source>
</reference>
<dbReference type="EMBL" id="JAEIOS010000013">
    <property type="protein sequence ID" value="MBI8989925.1"/>
    <property type="molecule type" value="Genomic_DNA"/>
</dbReference>
<dbReference type="AlphaFoldDB" id="A0A934I7K5"/>
<name>A0A934I7K5_9CORY</name>
<evidence type="ECO:0008006" key="5">
    <source>
        <dbReference type="Google" id="ProtNLM"/>
    </source>
</evidence>
<dbReference type="SUPFAM" id="SSF50974">
    <property type="entry name" value="Nitrous oxide reductase, N-terminal domain"/>
    <property type="match status" value="1"/>
</dbReference>
<dbReference type="InterPro" id="IPR015943">
    <property type="entry name" value="WD40/YVTN_repeat-like_dom_sf"/>
</dbReference>
<dbReference type="SUPFAM" id="SSF50969">
    <property type="entry name" value="YVTN repeat-like/Quinoprotein amine dehydrogenase"/>
    <property type="match status" value="1"/>
</dbReference>
<keyword evidence="2" id="KW-0472">Membrane</keyword>
<evidence type="ECO:0000256" key="2">
    <source>
        <dbReference type="SAM" id="Phobius"/>
    </source>
</evidence>
<dbReference type="InterPro" id="IPR051200">
    <property type="entry name" value="Host-pathogen_enzymatic-act"/>
</dbReference>
<evidence type="ECO:0000256" key="1">
    <source>
        <dbReference type="SAM" id="MobiDB-lite"/>
    </source>
</evidence>
<feature type="transmembrane region" description="Helical" evidence="2">
    <location>
        <begin position="12"/>
        <end position="30"/>
    </location>
</feature>
<dbReference type="Gene3D" id="2.130.10.10">
    <property type="entry name" value="YVTN repeat-like/Quinoprotein amine dehydrogenase"/>
    <property type="match status" value="1"/>
</dbReference>
<keyword evidence="2" id="KW-1133">Transmembrane helix</keyword>
<dbReference type="PANTHER" id="PTHR47197">
    <property type="entry name" value="PROTEIN NIRF"/>
    <property type="match status" value="1"/>
</dbReference>
<organism evidence="3 4">
    <name type="scientific">Corynebacterium meridianum</name>
    <dbReference type="NCBI Taxonomy" id="2765363"/>
    <lineage>
        <taxon>Bacteria</taxon>
        <taxon>Bacillati</taxon>
        <taxon>Actinomycetota</taxon>
        <taxon>Actinomycetes</taxon>
        <taxon>Mycobacteriales</taxon>
        <taxon>Corynebacteriaceae</taxon>
        <taxon>Corynebacterium</taxon>
    </lineage>
</organism>
<keyword evidence="2" id="KW-0812">Transmembrane</keyword>
<proteinExistence type="predicted"/>
<gene>
    <name evidence="3" type="ORF">JDV75_09180</name>
</gene>
<keyword evidence="4" id="KW-1185">Reference proteome</keyword>
<evidence type="ECO:0000313" key="4">
    <source>
        <dbReference type="Proteomes" id="UP000645966"/>
    </source>
</evidence>
<protein>
    <recommendedName>
        <fullName evidence="5">DNA-binding beta-propeller fold protein YncE</fullName>
    </recommendedName>
</protein>
<feature type="region of interest" description="Disordered" evidence="1">
    <location>
        <begin position="629"/>
        <end position="653"/>
    </location>
</feature>
<dbReference type="InterPro" id="IPR011045">
    <property type="entry name" value="N2O_reductase_N"/>
</dbReference>
<dbReference type="Proteomes" id="UP000645966">
    <property type="component" value="Unassembled WGS sequence"/>
</dbReference>
<evidence type="ECO:0000313" key="3">
    <source>
        <dbReference type="EMBL" id="MBI8989925.1"/>
    </source>
</evidence>
<feature type="transmembrane region" description="Helical" evidence="2">
    <location>
        <begin position="773"/>
        <end position="796"/>
    </location>
</feature>
<dbReference type="PANTHER" id="PTHR47197:SF3">
    <property type="entry name" value="DIHYDRO-HEME D1 DEHYDROGENASE"/>
    <property type="match status" value="1"/>
</dbReference>
<accession>A0A934I7K5</accession>
<comment type="caution">
    <text evidence="3">The sequence shown here is derived from an EMBL/GenBank/DDBJ whole genome shotgun (WGS) entry which is preliminary data.</text>
</comment>